<evidence type="ECO:0000256" key="5">
    <source>
        <dbReference type="ARBA" id="ARBA00022777"/>
    </source>
</evidence>
<protein>
    <recommendedName>
        <fullName evidence="2">histidine kinase</fullName>
        <ecNumber evidence="2">2.7.13.3</ecNumber>
    </recommendedName>
</protein>
<dbReference type="Proteomes" id="UP000198756">
    <property type="component" value="Unassembled WGS sequence"/>
</dbReference>
<dbReference type="EC" id="2.7.13.3" evidence="2"/>
<evidence type="ECO:0000259" key="7">
    <source>
        <dbReference type="PROSITE" id="PS50113"/>
    </source>
</evidence>
<evidence type="ECO:0000256" key="4">
    <source>
        <dbReference type="ARBA" id="ARBA00022679"/>
    </source>
</evidence>
<comment type="catalytic activity">
    <reaction evidence="1">
        <text>ATP + protein L-histidine = ADP + protein N-phospho-L-histidine.</text>
        <dbReference type="EC" id="2.7.13.3"/>
    </reaction>
</comment>
<name>A0A1G5V8K4_9BACT</name>
<evidence type="ECO:0000313" key="8">
    <source>
        <dbReference type="EMBL" id="SDA41726.1"/>
    </source>
</evidence>
<dbReference type="Gene3D" id="3.30.450.20">
    <property type="entry name" value="PAS domain"/>
    <property type="match status" value="2"/>
</dbReference>
<dbReference type="InterPro" id="IPR000014">
    <property type="entry name" value="PAS"/>
</dbReference>
<dbReference type="InterPro" id="IPR000700">
    <property type="entry name" value="PAS-assoc_C"/>
</dbReference>
<dbReference type="NCBIfam" id="TIGR00229">
    <property type="entry name" value="sensory_box"/>
    <property type="match status" value="2"/>
</dbReference>
<dbReference type="Pfam" id="PF08447">
    <property type="entry name" value="PAS_3"/>
    <property type="match status" value="2"/>
</dbReference>
<evidence type="ECO:0000256" key="2">
    <source>
        <dbReference type="ARBA" id="ARBA00012438"/>
    </source>
</evidence>
<evidence type="ECO:0000313" key="9">
    <source>
        <dbReference type="Proteomes" id="UP000198756"/>
    </source>
</evidence>
<dbReference type="AlphaFoldDB" id="A0A1G5V8K4"/>
<sequence length="232" mass="27321">MLGYEPQEFEVNFDTAVSIIHEDDRDEAIFHMQEVISQNQEYNIKKRLIKKDGEIILVNSKGKLISEEKSGQKKLIGVFQNITEYVQTKEKLKTVKKKNRSLIENLDGIFWEADANTFEFTYVSPQVKRIKGYSSKEWLATKDFWKNHIYPADRQYSIQTCHNETQKIKDHAIDYRFLAKDGKIIWFNDRVKVISRKGKPYKLQGLMVEITKERQISQALKDEINLNQSLIQ</sequence>
<keyword evidence="9" id="KW-1185">Reference proteome</keyword>
<accession>A0A1G5V8K4</accession>
<feature type="domain" description="PAS" evidence="6">
    <location>
        <begin position="95"/>
        <end position="155"/>
    </location>
</feature>
<dbReference type="InterPro" id="IPR013655">
    <property type="entry name" value="PAS_fold_3"/>
</dbReference>
<keyword evidence="5" id="KW-0418">Kinase</keyword>
<dbReference type="PANTHER" id="PTHR43304:SF1">
    <property type="entry name" value="PAC DOMAIN-CONTAINING PROTEIN"/>
    <property type="match status" value="1"/>
</dbReference>
<gene>
    <name evidence="8" type="ORF">SAMN03080617_00315</name>
</gene>
<dbReference type="InterPro" id="IPR052162">
    <property type="entry name" value="Sensor_kinase/Photoreceptor"/>
</dbReference>
<evidence type="ECO:0000256" key="3">
    <source>
        <dbReference type="ARBA" id="ARBA00022553"/>
    </source>
</evidence>
<dbReference type="PROSITE" id="PS50112">
    <property type="entry name" value="PAS"/>
    <property type="match status" value="1"/>
</dbReference>
<dbReference type="SMART" id="SM00091">
    <property type="entry name" value="PAS"/>
    <property type="match status" value="1"/>
</dbReference>
<dbReference type="CDD" id="cd00130">
    <property type="entry name" value="PAS"/>
    <property type="match status" value="1"/>
</dbReference>
<feature type="domain" description="PAC" evidence="7">
    <location>
        <begin position="171"/>
        <end position="222"/>
    </location>
</feature>
<keyword evidence="4" id="KW-0808">Transferase</keyword>
<dbReference type="OrthoDB" id="905895at2"/>
<proteinExistence type="predicted"/>
<evidence type="ECO:0000259" key="6">
    <source>
        <dbReference type="PROSITE" id="PS50112"/>
    </source>
</evidence>
<feature type="domain" description="PAC" evidence="7">
    <location>
        <begin position="42"/>
        <end position="94"/>
    </location>
</feature>
<dbReference type="SMART" id="SM00086">
    <property type="entry name" value="PAC"/>
    <property type="match status" value="2"/>
</dbReference>
<dbReference type="SUPFAM" id="SSF55785">
    <property type="entry name" value="PYP-like sensor domain (PAS domain)"/>
    <property type="match status" value="2"/>
</dbReference>
<dbReference type="STRING" id="279824.SAMN03080617_00315"/>
<dbReference type="EMBL" id="FMXE01000003">
    <property type="protein sequence ID" value="SDA41726.1"/>
    <property type="molecule type" value="Genomic_DNA"/>
</dbReference>
<dbReference type="PANTHER" id="PTHR43304">
    <property type="entry name" value="PHYTOCHROME-LIKE PROTEIN CPH1"/>
    <property type="match status" value="1"/>
</dbReference>
<reference evidence="9" key="1">
    <citation type="submission" date="2016-10" db="EMBL/GenBank/DDBJ databases">
        <authorList>
            <person name="Varghese N."/>
            <person name="Submissions S."/>
        </authorList>
    </citation>
    <scope>NUCLEOTIDE SEQUENCE [LARGE SCALE GENOMIC DNA]</scope>
    <source>
        <strain evidence="9">DSM 22703</strain>
    </source>
</reference>
<dbReference type="InterPro" id="IPR001610">
    <property type="entry name" value="PAC"/>
</dbReference>
<keyword evidence="3" id="KW-0597">Phosphoprotein</keyword>
<dbReference type="GO" id="GO:0004673">
    <property type="term" value="F:protein histidine kinase activity"/>
    <property type="evidence" value="ECO:0007669"/>
    <property type="project" value="UniProtKB-EC"/>
</dbReference>
<dbReference type="PROSITE" id="PS50113">
    <property type="entry name" value="PAC"/>
    <property type="match status" value="2"/>
</dbReference>
<organism evidence="8 9">
    <name type="scientific">Algoriphagus alkaliphilus</name>
    <dbReference type="NCBI Taxonomy" id="279824"/>
    <lineage>
        <taxon>Bacteria</taxon>
        <taxon>Pseudomonadati</taxon>
        <taxon>Bacteroidota</taxon>
        <taxon>Cytophagia</taxon>
        <taxon>Cytophagales</taxon>
        <taxon>Cyclobacteriaceae</taxon>
        <taxon>Algoriphagus</taxon>
    </lineage>
</organism>
<dbReference type="InterPro" id="IPR035965">
    <property type="entry name" value="PAS-like_dom_sf"/>
</dbReference>
<evidence type="ECO:0000256" key="1">
    <source>
        <dbReference type="ARBA" id="ARBA00000085"/>
    </source>
</evidence>